<evidence type="ECO:0000259" key="6">
    <source>
        <dbReference type="PROSITE" id="PS51078"/>
    </source>
</evidence>
<comment type="caution">
    <text evidence="7">The sequence shown here is derived from an EMBL/GenBank/DDBJ whole genome shotgun (WGS) entry which is preliminary data.</text>
</comment>
<keyword evidence="2" id="KW-0238">DNA-binding</keyword>
<dbReference type="PROSITE" id="PS51078">
    <property type="entry name" value="ICLR_ED"/>
    <property type="match status" value="1"/>
</dbReference>
<dbReference type="SMART" id="SM00346">
    <property type="entry name" value="HTH_ICLR"/>
    <property type="match status" value="1"/>
</dbReference>
<reference evidence="8" key="1">
    <citation type="submission" date="2017-05" db="EMBL/GenBank/DDBJ databases">
        <title>Complete and WGS of Bordetella genogroups.</title>
        <authorList>
            <person name="Spilker T."/>
            <person name="Lipuma J."/>
        </authorList>
    </citation>
    <scope>NUCLEOTIDE SEQUENCE [LARGE SCALE GENOMIC DNA]</scope>
    <source>
        <strain evidence="8">AU8256</strain>
    </source>
</reference>
<feature type="region of interest" description="Disordered" evidence="4">
    <location>
        <begin position="271"/>
        <end position="295"/>
    </location>
</feature>
<dbReference type="AlphaFoldDB" id="A0A261VHJ4"/>
<keyword evidence="3" id="KW-0804">Transcription</keyword>
<evidence type="ECO:0000259" key="5">
    <source>
        <dbReference type="PROSITE" id="PS51077"/>
    </source>
</evidence>
<sequence length="295" mass="31720">MTATAPEDSPLFVAALARGISLLTAFTEGRPAMTLPELAEATGLTKSAVQRFAHTLWTLGYLRKDPLSKKFSLAPWSLELGMKYARTSALVLGGSPFLHALNRTSQETCSLAEPEGGDMVYVARFATHKEMYVNMPVGMRLPLYCTAAGRAVLSRLDEPRARELLERRERIAYTPGTLTDMDALLAELDFARRHGYARSNGEYYPGDITISAPVLDAGGTPVGAVNVSVPSSRWSFEQAQAVFGPQVLETAHAIGASRTVGRSRPFFELEPPGGSLLGGRRGGAVPAPGQDDIPD</sequence>
<dbReference type="InterPro" id="IPR005471">
    <property type="entry name" value="Tscrpt_reg_IclR_N"/>
</dbReference>
<dbReference type="Gene3D" id="1.10.10.10">
    <property type="entry name" value="Winged helix-like DNA-binding domain superfamily/Winged helix DNA-binding domain"/>
    <property type="match status" value="1"/>
</dbReference>
<dbReference type="Proteomes" id="UP000215633">
    <property type="component" value="Unassembled WGS sequence"/>
</dbReference>
<dbReference type="RefSeq" id="WP_094807328.1">
    <property type="nucleotide sequence ID" value="NZ_NEVT01000007.1"/>
</dbReference>
<dbReference type="GO" id="GO:0045892">
    <property type="term" value="P:negative regulation of DNA-templated transcription"/>
    <property type="evidence" value="ECO:0007669"/>
    <property type="project" value="TreeGrafter"/>
</dbReference>
<evidence type="ECO:0000256" key="2">
    <source>
        <dbReference type="ARBA" id="ARBA00023125"/>
    </source>
</evidence>
<dbReference type="PANTHER" id="PTHR30136:SF34">
    <property type="entry name" value="TRANSCRIPTIONAL REGULATOR"/>
    <property type="match status" value="1"/>
</dbReference>
<dbReference type="PROSITE" id="PS51077">
    <property type="entry name" value="HTH_ICLR"/>
    <property type="match status" value="1"/>
</dbReference>
<organism evidence="7 8">
    <name type="scientific">Bordetella genomosp. 2</name>
    <dbReference type="NCBI Taxonomy" id="1983456"/>
    <lineage>
        <taxon>Bacteria</taxon>
        <taxon>Pseudomonadati</taxon>
        <taxon>Pseudomonadota</taxon>
        <taxon>Betaproteobacteria</taxon>
        <taxon>Burkholderiales</taxon>
        <taxon>Alcaligenaceae</taxon>
        <taxon>Bordetella</taxon>
    </lineage>
</organism>
<dbReference type="GO" id="GO:0003677">
    <property type="term" value="F:DNA binding"/>
    <property type="evidence" value="ECO:0007669"/>
    <property type="project" value="UniProtKB-KW"/>
</dbReference>
<dbReference type="SUPFAM" id="SSF46785">
    <property type="entry name" value="Winged helix' DNA-binding domain"/>
    <property type="match status" value="1"/>
</dbReference>
<dbReference type="PANTHER" id="PTHR30136">
    <property type="entry name" value="HELIX-TURN-HELIX TRANSCRIPTIONAL REGULATOR, ICLR FAMILY"/>
    <property type="match status" value="1"/>
</dbReference>
<dbReference type="InterPro" id="IPR050707">
    <property type="entry name" value="HTH_MetabolicPath_Reg"/>
</dbReference>
<evidence type="ECO:0000256" key="4">
    <source>
        <dbReference type="SAM" id="MobiDB-lite"/>
    </source>
</evidence>
<dbReference type="InterPro" id="IPR029016">
    <property type="entry name" value="GAF-like_dom_sf"/>
</dbReference>
<feature type="domain" description="HTH iclR-type" evidence="5">
    <location>
        <begin position="13"/>
        <end position="75"/>
    </location>
</feature>
<evidence type="ECO:0000256" key="3">
    <source>
        <dbReference type="ARBA" id="ARBA00023163"/>
    </source>
</evidence>
<keyword evidence="8" id="KW-1185">Reference proteome</keyword>
<evidence type="ECO:0000313" key="7">
    <source>
        <dbReference type="EMBL" id="OZI73535.1"/>
    </source>
</evidence>
<dbReference type="Gene3D" id="3.30.450.40">
    <property type="match status" value="1"/>
</dbReference>
<dbReference type="InterPro" id="IPR014757">
    <property type="entry name" value="Tscrpt_reg_IclR_C"/>
</dbReference>
<dbReference type="InterPro" id="IPR036388">
    <property type="entry name" value="WH-like_DNA-bd_sf"/>
</dbReference>
<gene>
    <name evidence="7" type="ORF">CAL24_16875</name>
</gene>
<accession>A0A261VHJ4</accession>
<dbReference type="EMBL" id="NEVT01000007">
    <property type="protein sequence ID" value="OZI73535.1"/>
    <property type="molecule type" value="Genomic_DNA"/>
</dbReference>
<protein>
    <submittedName>
        <fullName evidence="7">IclR family transcriptional regulator</fullName>
    </submittedName>
</protein>
<keyword evidence="1" id="KW-0805">Transcription regulation</keyword>
<name>A0A261VHJ4_9BORD</name>
<evidence type="ECO:0000313" key="8">
    <source>
        <dbReference type="Proteomes" id="UP000215633"/>
    </source>
</evidence>
<feature type="domain" description="IclR-ED" evidence="6">
    <location>
        <begin position="76"/>
        <end position="260"/>
    </location>
</feature>
<dbReference type="Pfam" id="PF09339">
    <property type="entry name" value="HTH_IclR"/>
    <property type="match status" value="1"/>
</dbReference>
<dbReference type="GO" id="GO:0003700">
    <property type="term" value="F:DNA-binding transcription factor activity"/>
    <property type="evidence" value="ECO:0007669"/>
    <property type="project" value="TreeGrafter"/>
</dbReference>
<dbReference type="SUPFAM" id="SSF55781">
    <property type="entry name" value="GAF domain-like"/>
    <property type="match status" value="1"/>
</dbReference>
<proteinExistence type="predicted"/>
<evidence type="ECO:0000256" key="1">
    <source>
        <dbReference type="ARBA" id="ARBA00023015"/>
    </source>
</evidence>
<dbReference type="InterPro" id="IPR036390">
    <property type="entry name" value="WH_DNA-bd_sf"/>
</dbReference>
<dbReference type="Pfam" id="PF01614">
    <property type="entry name" value="IclR_C"/>
    <property type="match status" value="1"/>
</dbReference>